<protein>
    <recommendedName>
        <fullName evidence="1">COMM domain-containing protein</fullName>
    </recommendedName>
</protein>
<gene>
    <name evidence="2" type="ORF">THRCLA_06624</name>
</gene>
<keyword evidence="3" id="KW-1185">Reference proteome</keyword>
<comment type="caution">
    <text evidence="2">The sequence shown here is derived from an EMBL/GenBank/DDBJ whole genome shotgun (WGS) entry which is preliminary data.</text>
</comment>
<dbReference type="PANTHER" id="PTHR12354">
    <property type="entry name" value="INTERFERON-RELATED DEVELOPMENTAL REGULATOR"/>
    <property type="match status" value="1"/>
</dbReference>
<dbReference type="Proteomes" id="UP000243217">
    <property type="component" value="Unassembled WGS sequence"/>
</dbReference>
<evidence type="ECO:0000259" key="1">
    <source>
        <dbReference type="PROSITE" id="PS51269"/>
    </source>
</evidence>
<dbReference type="Pfam" id="PF05004">
    <property type="entry name" value="IFRD"/>
    <property type="match status" value="1"/>
</dbReference>
<reference evidence="2 3" key="1">
    <citation type="journal article" date="2014" name="Genome Biol. Evol.">
        <title>The secreted proteins of Achlya hypogyna and Thraustotheca clavata identify the ancestral oomycete secretome and reveal gene acquisitions by horizontal gene transfer.</title>
        <authorList>
            <person name="Misner I."/>
            <person name="Blouin N."/>
            <person name="Leonard G."/>
            <person name="Richards T.A."/>
            <person name="Lane C.E."/>
        </authorList>
    </citation>
    <scope>NUCLEOTIDE SEQUENCE [LARGE SCALE GENOMIC DNA]</scope>
    <source>
        <strain evidence="2 3">ATCC 34112</strain>
    </source>
</reference>
<dbReference type="InterPro" id="IPR039777">
    <property type="entry name" value="IFRD"/>
</dbReference>
<dbReference type="PROSITE" id="PS51269">
    <property type="entry name" value="COMM"/>
    <property type="match status" value="1"/>
</dbReference>
<sequence length="372" mass="41852">MIYDQSSIIADHIVSLMNFIQRGEDTAVRAMACQALALLIEYKYNIAQSSWSYDKESSSSPISGLIPKIQSFMQESGKTIGKKNRKTQRSTFKEVLETLATGQGPQDRDIQLEDEIVEVNSWARTIQSDVFRRVLSTGFQVHLSHNDVLREIFQVQNRAQVRNSMLSIADKRAGNKTKARSLRASIAIRRRAQNSFLYTEFFEMDKAIADLAAIHSSVGTSAITAALKDEAYAQDSTLLNALDHVRKCVDEDPAKAIKIISKANPPSTLTLALLNEATERDGKKALNTPGLPHLHRLDWRVDITIATNSIAPIWKPSVLLRFQLSDGAIHTVELPLKAFHQLRYNTAKILQEMNQLERHPIMRLTRDGRTMD</sequence>
<accession>A0A1V9ZLY3</accession>
<feature type="domain" description="COMM" evidence="1">
    <location>
        <begin position="293"/>
        <end position="357"/>
    </location>
</feature>
<dbReference type="STRING" id="74557.A0A1V9ZLY3"/>
<name>A0A1V9ZLY3_9STRA</name>
<evidence type="ECO:0000313" key="3">
    <source>
        <dbReference type="Proteomes" id="UP000243217"/>
    </source>
</evidence>
<dbReference type="EMBL" id="JNBS01001832">
    <property type="protein sequence ID" value="OQR98941.1"/>
    <property type="molecule type" value="Genomic_DNA"/>
</dbReference>
<dbReference type="InterPro" id="IPR017920">
    <property type="entry name" value="COMM"/>
</dbReference>
<dbReference type="InterPro" id="IPR007701">
    <property type="entry name" value="Interferon-rel_develop_reg_N"/>
</dbReference>
<dbReference type="Pfam" id="PF07258">
    <property type="entry name" value="COMM_domain"/>
    <property type="match status" value="1"/>
</dbReference>
<evidence type="ECO:0000313" key="2">
    <source>
        <dbReference type="EMBL" id="OQR98941.1"/>
    </source>
</evidence>
<organism evidence="2 3">
    <name type="scientific">Thraustotheca clavata</name>
    <dbReference type="NCBI Taxonomy" id="74557"/>
    <lineage>
        <taxon>Eukaryota</taxon>
        <taxon>Sar</taxon>
        <taxon>Stramenopiles</taxon>
        <taxon>Oomycota</taxon>
        <taxon>Saprolegniomycetes</taxon>
        <taxon>Saprolegniales</taxon>
        <taxon>Achlyaceae</taxon>
        <taxon>Thraustotheca</taxon>
    </lineage>
</organism>
<dbReference type="OrthoDB" id="203754at2759"/>
<dbReference type="AlphaFoldDB" id="A0A1V9ZLY3"/>
<proteinExistence type="predicted"/>
<dbReference type="PANTHER" id="PTHR12354:SF1">
    <property type="entry name" value="INTERFERON-RELATED DEVELOPMENTAL REGULATOR 1"/>
    <property type="match status" value="1"/>
</dbReference>